<feature type="chain" id="PRO_5047081175" description="Outer membrane protein beta-barrel domain-containing protein" evidence="1">
    <location>
        <begin position="22"/>
        <end position="259"/>
    </location>
</feature>
<protein>
    <recommendedName>
        <fullName evidence="4">Outer membrane protein beta-barrel domain-containing protein</fullName>
    </recommendedName>
</protein>
<keyword evidence="3" id="KW-1185">Reference proteome</keyword>
<feature type="signal peptide" evidence="1">
    <location>
        <begin position="1"/>
        <end position="21"/>
    </location>
</feature>
<dbReference type="RefSeq" id="WP_338686395.1">
    <property type="nucleotide sequence ID" value="NZ_AP024702.1"/>
</dbReference>
<evidence type="ECO:0000313" key="2">
    <source>
        <dbReference type="EMBL" id="BCX49691.1"/>
    </source>
</evidence>
<sequence>MTAPRLLAATLAAFLALPLGAQEPEIARHHHASPIHRHHEHPMPENSGPSFSVTLGYDSRYASEGRDSLDGDGLLTSAFEATWNDFLFGVWYGESPSNAYNELQLGLEYGIEIGPLEVHASYTHLRFPHDGELDHELSAGVFIDSIPGGFQLGLDGTYSFDANGTFYELSLTRPFEPIECLTFEPGVVFGANDGYVADGHHGANHIALSLAALISITDNIELSTYASYNFALDSNPIIHGDDALLKDFFYAGAGITLSF</sequence>
<reference evidence="2 3" key="1">
    <citation type="submission" date="2021-06" db="EMBL/GenBank/DDBJ databases">
        <title>Complete genome of Haloferula helveola possessing various polysaccharide degrading enzymes.</title>
        <authorList>
            <person name="Takami H."/>
            <person name="Huang C."/>
            <person name="Hamasaki K."/>
        </authorList>
    </citation>
    <scope>NUCLEOTIDE SEQUENCE [LARGE SCALE GENOMIC DNA]</scope>
    <source>
        <strain evidence="2 3">CN-1</strain>
    </source>
</reference>
<accession>A0ABN6H7R7</accession>
<evidence type="ECO:0008006" key="4">
    <source>
        <dbReference type="Google" id="ProtNLM"/>
    </source>
</evidence>
<evidence type="ECO:0000256" key="1">
    <source>
        <dbReference type="SAM" id="SignalP"/>
    </source>
</evidence>
<dbReference type="Proteomes" id="UP001374893">
    <property type="component" value="Chromosome"/>
</dbReference>
<dbReference type="SUPFAM" id="SSF56935">
    <property type="entry name" value="Porins"/>
    <property type="match status" value="1"/>
</dbReference>
<gene>
    <name evidence="2" type="ORF">HAHE_35990</name>
</gene>
<organism evidence="2 3">
    <name type="scientific">Haloferula helveola</name>
    <dbReference type="NCBI Taxonomy" id="490095"/>
    <lineage>
        <taxon>Bacteria</taxon>
        <taxon>Pseudomonadati</taxon>
        <taxon>Verrucomicrobiota</taxon>
        <taxon>Verrucomicrobiia</taxon>
        <taxon>Verrucomicrobiales</taxon>
        <taxon>Verrucomicrobiaceae</taxon>
        <taxon>Haloferula</taxon>
    </lineage>
</organism>
<evidence type="ECO:0000313" key="3">
    <source>
        <dbReference type="Proteomes" id="UP001374893"/>
    </source>
</evidence>
<keyword evidence="1" id="KW-0732">Signal</keyword>
<proteinExistence type="predicted"/>
<name>A0ABN6H7R7_9BACT</name>
<dbReference type="EMBL" id="AP024702">
    <property type="protein sequence ID" value="BCX49691.1"/>
    <property type="molecule type" value="Genomic_DNA"/>
</dbReference>